<gene>
    <name evidence="3" type="ORF">UFOVP324_8</name>
</gene>
<dbReference type="InterPro" id="IPR035412">
    <property type="entry name" value="Terminase_L_N"/>
</dbReference>
<dbReference type="Gene3D" id="3.40.50.300">
    <property type="entry name" value="P-loop containing nucleotide triphosphate hydrolases"/>
    <property type="match status" value="1"/>
</dbReference>
<evidence type="ECO:0000313" key="3">
    <source>
        <dbReference type="EMBL" id="CAB4137073.1"/>
    </source>
</evidence>
<dbReference type="InterPro" id="IPR027417">
    <property type="entry name" value="P-loop_NTPase"/>
</dbReference>
<evidence type="ECO:0000259" key="2">
    <source>
        <dbReference type="Pfam" id="PF17288"/>
    </source>
</evidence>
<dbReference type="Pfam" id="PF17288">
    <property type="entry name" value="Terminase_3C"/>
    <property type="match status" value="1"/>
</dbReference>
<reference evidence="3" key="1">
    <citation type="submission" date="2020-04" db="EMBL/GenBank/DDBJ databases">
        <authorList>
            <person name="Chiriac C."/>
            <person name="Salcher M."/>
            <person name="Ghai R."/>
            <person name="Kavagutti S V."/>
        </authorList>
    </citation>
    <scope>NUCLEOTIDE SEQUENCE</scope>
</reference>
<dbReference type="InterPro" id="IPR052380">
    <property type="entry name" value="Viral_DNA_packaging_terminase"/>
</dbReference>
<proteinExistence type="predicted"/>
<dbReference type="EMBL" id="LR796334">
    <property type="protein sequence ID" value="CAB4137073.1"/>
    <property type="molecule type" value="Genomic_DNA"/>
</dbReference>
<feature type="domain" description="Phage terminase large subunit N-terminal" evidence="1">
    <location>
        <begin position="17"/>
        <end position="223"/>
    </location>
</feature>
<dbReference type="Pfam" id="PF04466">
    <property type="entry name" value="Terminase_3"/>
    <property type="match status" value="1"/>
</dbReference>
<dbReference type="SUPFAM" id="SSF52540">
    <property type="entry name" value="P-loop containing nucleoside triphosphate hydrolases"/>
    <property type="match status" value="1"/>
</dbReference>
<sequence>MITINKKYIPLFESDSRYFVITGGRGSGKSFALNSFLLLLTYEVGHTILFTRYTLTSAHISIIPEFVEKIEMADLHNDFSITKDEIINLRTGSKILFKGIKTSSGTQTANLKSLQGVTTWILDEAEELVEEDIFDKIDLSVRNSGKQNRVILILNPTTKEHFIYNRFFEQKGVEAGETISKGDTTYIHTTYQDNIEYLSESFLNQIEQLKKNNPKKFEHTILGGWLDKAEGVVFTNWKFGNFNPDNLQTSFGQDFGFSIDPTTLVEVAIDKNKRKIYVKEHLYKPKLTTSEIAVINKQVCGGNLIIADSAEPRLIAELQSQKCNIQPTEKGAGSISAGIALMQDYEIVLEPNSMNIAKEFNNYIYSDKKSGLVIDNFNHAIDAIRYNVFYHLSNPSKGQYFVY</sequence>
<dbReference type="InterPro" id="IPR035413">
    <property type="entry name" value="Terminase_L_C"/>
</dbReference>
<protein>
    <submittedName>
        <fullName evidence="3">XtmB Phage terminase large subunit</fullName>
    </submittedName>
</protein>
<dbReference type="NCBIfam" id="TIGR01547">
    <property type="entry name" value="phage_term_2"/>
    <property type="match status" value="1"/>
</dbReference>
<dbReference type="Gene3D" id="3.30.420.280">
    <property type="match status" value="1"/>
</dbReference>
<evidence type="ECO:0000259" key="1">
    <source>
        <dbReference type="Pfam" id="PF04466"/>
    </source>
</evidence>
<organism evidence="3">
    <name type="scientific">uncultured Caudovirales phage</name>
    <dbReference type="NCBI Taxonomy" id="2100421"/>
    <lineage>
        <taxon>Viruses</taxon>
        <taxon>Duplodnaviria</taxon>
        <taxon>Heunggongvirae</taxon>
        <taxon>Uroviricota</taxon>
        <taxon>Caudoviricetes</taxon>
        <taxon>Peduoviridae</taxon>
        <taxon>Maltschvirus</taxon>
        <taxon>Maltschvirus maltsch</taxon>
    </lineage>
</organism>
<dbReference type="PANTHER" id="PTHR39184">
    <property type="match status" value="1"/>
</dbReference>
<feature type="domain" description="Phage terminase large subunit C-terminal" evidence="2">
    <location>
        <begin position="254"/>
        <end position="388"/>
    </location>
</feature>
<accession>A0A6J5LVF8</accession>
<dbReference type="PANTHER" id="PTHR39184:SF1">
    <property type="entry name" value="PBSX PHAGE TERMINASE LARGE SUBUNIT"/>
    <property type="match status" value="1"/>
</dbReference>
<dbReference type="InterPro" id="IPR006437">
    <property type="entry name" value="Phage_terminase_lsu"/>
</dbReference>
<name>A0A6J5LVF8_9CAUD</name>